<accession>A0A835E4P6</accession>
<evidence type="ECO:0000256" key="1">
    <source>
        <dbReference type="SAM" id="MobiDB-lite"/>
    </source>
</evidence>
<organism evidence="2 3">
    <name type="scientific">Digitaria exilis</name>
    <dbReference type="NCBI Taxonomy" id="1010633"/>
    <lineage>
        <taxon>Eukaryota</taxon>
        <taxon>Viridiplantae</taxon>
        <taxon>Streptophyta</taxon>
        <taxon>Embryophyta</taxon>
        <taxon>Tracheophyta</taxon>
        <taxon>Spermatophyta</taxon>
        <taxon>Magnoliopsida</taxon>
        <taxon>Liliopsida</taxon>
        <taxon>Poales</taxon>
        <taxon>Poaceae</taxon>
        <taxon>PACMAD clade</taxon>
        <taxon>Panicoideae</taxon>
        <taxon>Panicodae</taxon>
        <taxon>Paniceae</taxon>
        <taxon>Anthephorinae</taxon>
        <taxon>Digitaria</taxon>
    </lineage>
</organism>
<dbReference type="AlphaFoldDB" id="A0A835E4P6"/>
<evidence type="ECO:0000313" key="2">
    <source>
        <dbReference type="EMBL" id="KAF8661506.1"/>
    </source>
</evidence>
<proteinExistence type="predicted"/>
<protein>
    <submittedName>
        <fullName evidence="2">Uncharacterized protein</fullName>
    </submittedName>
</protein>
<feature type="region of interest" description="Disordered" evidence="1">
    <location>
        <begin position="1"/>
        <end position="36"/>
    </location>
</feature>
<comment type="caution">
    <text evidence="2">The sequence shown here is derived from an EMBL/GenBank/DDBJ whole genome shotgun (WGS) entry which is preliminary data.</text>
</comment>
<dbReference type="Proteomes" id="UP000636709">
    <property type="component" value="Unassembled WGS sequence"/>
</dbReference>
<reference evidence="2" key="1">
    <citation type="submission" date="2020-07" db="EMBL/GenBank/DDBJ databases">
        <title>Genome sequence and genetic diversity analysis of an under-domesticated orphan crop, white fonio (Digitaria exilis).</title>
        <authorList>
            <person name="Bennetzen J.L."/>
            <person name="Chen S."/>
            <person name="Ma X."/>
            <person name="Wang X."/>
            <person name="Yssel A.E.J."/>
            <person name="Chaluvadi S.R."/>
            <person name="Johnson M."/>
            <person name="Gangashetty P."/>
            <person name="Hamidou F."/>
            <person name="Sanogo M.D."/>
            <person name="Zwaenepoel A."/>
            <person name="Wallace J."/>
            <person name="Van De Peer Y."/>
            <person name="Van Deynze A."/>
        </authorList>
    </citation>
    <scope>NUCLEOTIDE SEQUENCE</scope>
    <source>
        <tissue evidence="2">Leaves</tissue>
    </source>
</reference>
<gene>
    <name evidence="2" type="ORF">HU200_056926</name>
</gene>
<evidence type="ECO:0000313" key="3">
    <source>
        <dbReference type="Proteomes" id="UP000636709"/>
    </source>
</evidence>
<keyword evidence="3" id="KW-1185">Reference proteome</keyword>
<sequence length="132" mass="14838">MSNYTKMRWTSGLAESASQSPMKEERRHGGDGLVMGEMSGWNQRESCVASVRRQWIWEDEAESTYEVIREVEVLQSQASVEIMWEFTGDAVPGEAGEIAKDGSRYPRAREIKGTHTAIAITSNTLPITWRGL</sequence>
<dbReference type="EMBL" id="JACEFO010002394">
    <property type="protein sequence ID" value="KAF8661506.1"/>
    <property type="molecule type" value="Genomic_DNA"/>
</dbReference>
<name>A0A835E4P6_9POAL</name>